<reference evidence="2" key="1">
    <citation type="submission" date="2022-11" db="UniProtKB">
        <authorList>
            <consortium name="WormBaseParasite"/>
        </authorList>
    </citation>
    <scope>IDENTIFICATION</scope>
</reference>
<sequence length="825" mass="96268">MSTIFCRLLFHDFRDVRVHEFIKLINEVSFHTIADLSFQPPVSMYSGLSENNTEAQFSFRLKAETAEERRLQKAERYHQICLALCELSKEFENLRKAFFKQDLSDSATVSMNVLSKNIYPKYFELQNVFSMDKLTFGSINNRKCFAPTFIFDEPTNERKEHEVFEQYLHEQRDLEDIGSNMLICFEHDRECFTVCFPDIIMRTDESTARSINRVIDIRVSYAAIRRVIVSMETTQGNEIKATFTFQLNHPPTLLVYQMYDEQKGFKPPQRFLTWNPGYDVQNAMSNASCLVASCRFIDARILLDCFDRLRKCNNYAMEFRFLHRKELKNIKFYGRDPFTDPNLLPPKYSKLKEPKYFPLVYAVQALISRGGELFDYFFRPEYFKFYEFLDTVVQCYDIDFSTNPGAIDKAFDIVEPLSLFWKLYSDSSPQILAEVTDDLAREGYMRVRKIIVTPTRKLFINPELIMGNRSLRKEGDNMLRIIFRDDDNNKIYALPYKLISKTVTHTLTNPLHIGSREFHYLCSSNSQLRDHGCYFLAGSKDYVSEFRRSCGRIDSKSIPRIMSRLGQCFTQSRPLGIEVERGSYSGIFDYTGGEDSNGNPYIFSDGCGMISREFGQKIVRDMNLGDCLPSCFQIRFRGFKGVVAVNTLLDETKIWAQKHNRVSAFQKDALLPWYCQSLLFRPSQKKFRGPRSEPVEIVKFSTPISLSLNKPLINILDQVSEMHGPEQHKRMCNRIFELMEYHLESTISSLVDKSNAFVTLNEFPQYILYDRLYDFDVTEEPFFRSLLRSAAISSLHRLVDKMRIRIPTSQGRMMFGVIDETGFLQ</sequence>
<organism evidence="1 2">
    <name type="scientific">Panagrolaimus sp. PS1159</name>
    <dbReference type="NCBI Taxonomy" id="55785"/>
    <lineage>
        <taxon>Eukaryota</taxon>
        <taxon>Metazoa</taxon>
        <taxon>Ecdysozoa</taxon>
        <taxon>Nematoda</taxon>
        <taxon>Chromadorea</taxon>
        <taxon>Rhabditida</taxon>
        <taxon>Tylenchina</taxon>
        <taxon>Panagrolaimomorpha</taxon>
        <taxon>Panagrolaimoidea</taxon>
        <taxon>Panagrolaimidae</taxon>
        <taxon>Panagrolaimus</taxon>
    </lineage>
</organism>
<dbReference type="Proteomes" id="UP000887580">
    <property type="component" value="Unplaced"/>
</dbReference>
<accession>A0AC35EZ84</accession>
<name>A0AC35EZ84_9BILA</name>
<evidence type="ECO:0000313" key="1">
    <source>
        <dbReference type="Proteomes" id="UP000887580"/>
    </source>
</evidence>
<dbReference type="WBParaSite" id="PS1159_v2.g11521.t1">
    <property type="protein sequence ID" value="PS1159_v2.g11521.t1"/>
    <property type="gene ID" value="PS1159_v2.g11521"/>
</dbReference>
<evidence type="ECO:0000313" key="2">
    <source>
        <dbReference type="WBParaSite" id="PS1159_v2.g11521.t1"/>
    </source>
</evidence>
<protein>
    <submittedName>
        <fullName evidence="2">RNA-dependent RNA polymerase</fullName>
    </submittedName>
</protein>
<proteinExistence type="predicted"/>